<dbReference type="eggNOG" id="ENOG5033V2G">
    <property type="taxonomic scope" value="Bacteria"/>
</dbReference>
<evidence type="ECO:0000313" key="2">
    <source>
        <dbReference type="Proteomes" id="UP000004291"/>
    </source>
</evidence>
<dbReference type="HOGENOM" id="CLU_1459437_0_0_5"/>
<keyword evidence="2" id="KW-1185">Reference proteome</keyword>
<sequence>MHHQGGIPHLSGVGSDARQVLAAHYLRNCEHVVEIGGHERPITSFLTHHPRSVTSVDPKTPALEASTLNGKPCRVRHLARKFQQVEFDFVPQSYGLVLLGYSLKPFGTRDPLGDVLFSLIDNAKMVIVDYTPGLDRAVSQVPAILERPVLRTLCMLELRLFDPEIADTPFAERRFHVLESIHVSN</sequence>
<gene>
    <name evidence="1" type="ORF">HPDFL43_03831</name>
</gene>
<dbReference type="STRING" id="411684.HPDFL43_03831"/>
<name>A9DAU8_HOEPD</name>
<proteinExistence type="predicted"/>
<accession>A9DAU8</accession>
<comment type="caution">
    <text evidence="1">The sequence shown here is derived from an EMBL/GenBank/DDBJ whole genome shotgun (WGS) entry which is preliminary data.</text>
</comment>
<dbReference type="OrthoDB" id="8354856at2"/>
<evidence type="ECO:0008006" key="3">
    <source>
        <dbReference type="Google" id="ProtNLM"/>
    </source>
</evidence>
<dbReference type="RefSeq" id="WP_052093172.1">
    <property type="nucleotide sequence ID" value="NZ_CM002917.1"/>
</dbReference>
<reference evidence="1 2" key="2">
    <citation type="submission" date="2012-06" db="EMBL/GenBank/DDBJ databases">
        <authorList>
            <person name="Fiebig A."/>
        </authorList>
    </citation>
    <scope>NUCLEOTIDE SEQUENCE [LARGE SCALE GENOMIC DNA]</scope>
    <source>
        <strain evidence="1 2">DFL-43</strain>
    </source>
</reference>
<organism evidence="1 2">
    <name type="scientific">Hoeflea phototrophica (strain DSM 17068 / NCIMB 14078 / DFL-43)</name>
    <dbReference type="NCBI Taxonomy" id="411684"/>
    <lineage>
        <taxon>Bacteria</taxon>
        <taxon>Pseudomonadati</taxon>
        <taxon>Pseudomonadota</taxon>
        <taxon>Alphaproteobacteria</taxon>
        <taxon>Hyphomicrobiales</taxon>
        <taxon>Rhizobiaceae</taxon>
        <taxon>Hoeflea</taxon>
    </lineage>
</organism>
<reference evidence="1 2" key="1">
    <citation type="submission" date="2007-10" db="EMBL/GenBank/DDBJ databases">
        <authorList>
            <person name="Wagner-Dobler I."/>
            <person name="Ferriera S."/>
            <person name="Johnson J."/>
            <person name="Kravitz S."/>
            <person name="Beeson K."/>
            <person name="Sutton G."/>
            <person name="Rogers Y.-H."/>
            <person name="Friedman R."/>
            <person name="Frazier M."/>
            <person name="Venter J.C."/>
        </authorList>
    </citation>
    <scope>NUCLEOTIDE SEQUENCE [LARGE SCALE GENOMIC DNA]</scope>
    <source>
        <strain evidence="1 2">DFL-43</strain>
    </source>
</reference>
<evidence type="ECO:0000313" key="1">
    <source>
        <dbReference type="EMBL" id="EDQ32643.2"/>
    </source>
</evidence>
<dbReference type="AlphaFoldDB" id="A9DAU8"/>
<protein>
    <recommendedName>
        <fullName evidence="3">Class I SAM-dependent methyltransferase</fullName>
    </recommendedName>
</protein>
<dbReference type="EMBL" id="ABIA03000002">
    <property type="protein sequence ID" value="EDQ32643.2"/>
    <property type="molecule type" value="Genomic_DNA"/>
</dbReference>
<dbReference type="Proteomes" id="UP000004291">
    <property type="component" value="Chromosome"/>
</dbReference>